<evidence type="ECO:0000313" key="4">
    <source>
        <dbReference type="Proteomes" id="UP000030700"/>
    </source>
</evidence>
<keyword evidence="2" id="KW-0472">Membrane</keyword>
<keyword evidence="2" id="KW-1133">Transmembrane helix</keyword>
<dbReference type="STRING" id="1499966.U14_04296"/>
<keyword evidence="2" id="KW-0812">Transmembrane</keyword>
<protein>
    <submittedName>
        <fullName evidence="3">Uncharacterized protein</fullName>
    </submittedName>
</protein>
<feature type="compositionally biased region" description="Polar residues" evidence="1">
    <location>
        <begin position="7"/>
        <end position="18"/>
    </location>
</feature>
<proteinExistence type="predicted"/>
<dbReference type="EMBL" id="DF820459">
    <property type="protein sequence ID" value="GAK53037.1"/>
    <property type="molecule type" value="Genomic_DNA"/>
</dbReference>
<feature type="transmembrane region" description="Helical" evidence="2">
    <location>
        <begin position="81"/>
        <end position="104"/>
    </location>
</feature>
<keyword evidence="4" id="KW-1185">Reference proteome</keyword>
<reference evidence="3 4" key="1">
    <citation type="journal article" date="2015" name="PeerJ">
        <title>First genomic representation of candidate bacterial phylum KSB3 points to enhanced environmental sensing as a trigger of wastewater bulking.</title>
        <authorList>
            <person name="Sekiguchi Y."/>
            <person name="Ohashi A."/>
            <person name="Parks D.H."/>
            <person name="Yamauchi T."/>
            <person name="Tyson G.W."/>
            <person name="Hugenholtz P."/>
        </authorList>
    </citation>
    <scope>NUCLEOTIDE SEQUENCE [LARGE SCALE GENOMIC DNA]</scope>
</reference>
<evidence type="ECO:0000313" key="3">
    <source>
        <dbReference type="EMBL" id="GAK53037.1"/>
    </source>
</evidence>
<organism evidence="3 4">
    <name type="scientific">Candidatus Moduliflexus flocculans</name>
    <dbReference type="NCBI Taxonomy" id="1499966"/>
    <lineage>
        <taxon>Bacteria</taxon>
        <taxon>Candidatus Moduliflexota</taxon>
        <taxon>Candidatus Moduliflexia</taxon>
        <taxon>Candidatus Moduliflexales</taxon>
        <taxon>Candidatus Moduliflexaceae</taxon>
    </lineage>
</organism>
<dbReference type="Proteomes" id="UP000030700">
    <property type="component" value="Unassembled WGS sequence"/>
</dbReference>
<gene>
    <name evidence="3" type="ORF">U14_04296</name>
</gene>
<dbReference type="HOGENOM" id="CLU_2191802_0_0_0"/>
<evidence type="ECO:0000256" key="2">
    <source>
        <dbReference type="SAM" id="Phobius"/>
    </source>
</evidence>
<feature type="region of interest" description="Disordered" evidence="1">
    <location>
        <begin position="1"/>
        <end position="23"/>
    </location>
</feature>
<name>A0A0S6W0A8_9BACT</name>
<sequence length="108" mass="12321">MLKTEQIETPSESLNAGVNNPGPATLLEQHDERVEEIQAATELKQEKASVEKGQADPLLNQRQVTVEKREQKGFRLIVKDYFAEVFLASMYLIGMFLAVIYMLAHTWR</sequence>
<dbReference type="AlphaFoldDB" id="A0A0S6W0A8"/>
<evidence type="ECO:0000256" key="1">
    <source>
        <dbReference type="SAM" id="MobiDB-lite"/>
    </source>
</evidence>
<accession>A0A0S6W0A8</accession>